<dbReference type="GO" id="GO:0009893">
    <property type="term" value="P:positive regulation of metabolic process"/>
    <property type="evidence" value="ECO:0007669"/>
    <property type="project" value="UniProtKB-ARBA"/>
</dbReference>
<dbReference type="PANTHER" id="PTHR46910">
    <property type="entry name" value="TRANSCRIPTION FACTOR PDR1"/>
    <property type="match status" value="1"/>
</dbReference>
<dbReference type="OMA" id="GRERPQC"/>
<keyword evidence="8" id="KW-1185">Reference proteome</keyword>
<keyword evidence="2" id="KW-0238">DNA-binding</keyword>
<dbReference type="PROSITE" id="PS50048">
    <property type="entry name" value="ZN2_CY6_FUNGAL_2"/>
    <property type="match status" value="1"/>
</dbReference>
<evidence type="ECO:0000256" key="4">
    <source>
        <dbReference type="ARBA" id="ARBA00023242"/>
    </source>
</evidence>
<dbReference type="OrthoDB" id="103819at2759"/>
<dbReference type="CDD" id="cd00067">
    <property type="entry name" value="GAL4"/>
    <property type="match status" value="1"/>
</dbReference>
<dbReference type="VEuPathDB" id="FungiDB:ASPCADRAFT_8915"/>
<keyword evidence="1" id="KW-0805">Transcription regulation</keyword>
<feature type="domain" description="Zn(2)-C6 fungal-type" evidence="6">
    <location>
        <begin position="16"/>
        <end position="47"/>
    </location>
</feature>
<proteinExistence type="predicted"/>
<dbReference type="CDD" id="cd12148">
    <property type="entry name" value="fungal_TF_MHR"/>
    <property type="match status" value="1"/>
</dbReference>
<evidence type="ECO:0000313" key="8">
    <source>
        <dbReference type="Proteomes" id="UP000188318"/>
    </source>
</evidence>
<dbReference type="EMBL" id="KV907508">
    <property type="protein sequence ID" value="OOF92050.1"/>
    <property type="molecule type" value="Genomic_DNA"/>
</dbReference>
<sequence>MKHRQNRPGHAMPDLACTRCRERKIRCGRERPRCRNCEREGGVICIYRIPAKRVNHLKLLCDSIERLQDRLTAIESHLSRLHGPGLRTPAFEEDQETTVSCGLGGMSASSGNDSDMEEDYHKEGADIHVPQPDYSFGPASVSGLCDQLRRRILSATKETEAEWRPLCDMLQHISDMAGRTESFPSYSDRILVPLLPKQQVVTAVDRFFQLQDCQTDVFVPDNVQANLDRVYAQHQPQPEDDAWSICFQTIALLVLGTGNSQSGALFGDFARSFLPTRAALVSSRLLTTPRLINVQTLLLLSVAAQRLDPPGWAELIFAHACMLARFMDLQHSPTAPDAGDVVQIERAKVLRALYVRDRSLCTLRGSVLWLPIDDSNIAAHLRASLDRDKYSDRLHLALIQEDIYQLDHLGSMSSMQPHSRGSLLSTIEEQLDYYARTLDLPQCFAASSCGLQVVIALEFLSTRILALQHGREARHADQVRLDARVSCLLLLKAYGDQDPAVVYSLNALISGRSATDRTGHQGYSSYIVPFASALDVVSVPAFFVLLQDLLLARSGEAPVGVMADLDMLRRVSICYSEHASRAQANNYHRKVAWVFAQLLGLLDAVPNIQPRRSLPESPKAHDFPSPPYWPAAPGASLTWESWLAGASSMGLSPLAPGTPLGTWNLVGTQAPAGTEATIPWPESEESSVGPTCSRHE</sequence>
<evidence type="ECO:0000256" key="2">
    <source>
        <dbReference type="ARBA" id="ARBA00023125"/>
    </source>
</evidence>
<accession>A0A1R3RC33</accession>
<evidence type="ECO:0000313" key="7">
    <source>
        <dbReference type="EMBL" id="OOF92050.1"/>
    </source>
</evidence>
<dbReference type="Pfam" id="PF00172">
    <property type="entry name" value="Zn_clus"/>
    <property type="match status" value="1"/>
</dbReference>
<evidence type="ECO:0000256" key="3">
    <source>
        <dbReference type="ARBA" id="ARBA00023163"/>
    </source>
</evidence>
<dbReference type="GO" id="GO:0000981">
    <property type="term" value="F:DNA-binding transcription factor activity, RNA polymerase II-specific"/>
    <property type="evidence" value="ECO:0007669"/>
    <property type="project" value="InterPro"/>
</dbReference>
<dbReference type="InterPro" id="IPR001138">
    <property type="entry name" value="Zn2Cys6_DnaBD"/>
</dbReference>
<keyword evidence="4" id="KW-0539">Nucleus</keyword>
<name>A0A1R3RC33_ASPC5</name>
<gene>
    <name evidence="7" type="ORF">ASPCADRAFT_8915</name>
</gene>
<dbReference type="GO" id="GO:0003677">
    <property type="term" value="F:DNA binding"/>
    <property type="evidence" value="ECO:0007669"/>
    <property type="project" value="UniProtKB-KW"/>
</dbReference>
<dbReference type="InterPro" id="IPR050987">
    <property type="entry name" value="AtrR-like"/>
</dbReference>
<dbReference type="SUPFAM" id="SSF57701">
    <property type="entry name" value="Zn2/Cys6 DNA-binding domain"/>
    <property type="match status" value="1"/>
</dbReference>
<dbReference type="AlphaFoldDB" id="A0A1R3RC33"/>
<dbReference type="STRING" id="602072.A0A1R3RC33"/>
<dbReference type="GO" id="GO:0008270">
    <property type="term" value="F:zinc ion binding"/>
    <property type="evidence" value="ECO:0007669"/>
    <property type="project" value="InterPro"/>
</dbReference>
<dbReference type="Proteomes" id="UP000188318">
    <property type="component" value="Unassembled WGS sequence"/>
</dbReference>
<dbReference type="PANTHER" id="PTHR46910:SF25">
    <property type="entry name" value="ABC-TRANSPORTER-REGULATING TRANSCRIPTION FACTOR"/>
    <property type="match status" value="1"/>
</dbReference>
<keyword evidence="3" id="KW-0804">Transcription</keyword>
<evidence type="ECO:0000259" key="6">
    <source>
        <dbReference type="PROSITE" id="PS50048"/>
    </source>
</evidence>
<organism evidence="7 8">
    <name type="scientific">Aspergillus carbonarius (strain ITEM 5010)</name>
    <dbReference type="NCBI Taxonomy" id="602072"/>
    <lineage>
        <taxon>Eukaryota</taxon>
        <taxon>Fungi</taxon>
        <taxon>Dikarya</taxon>
        <taxon>Ascomycota</taxon>
        <taxon>Pezizomycotina</taxon>
        <taxon>Eurotiomycetes</taxon>
        <taxon>Eurotiomycetidae</taxon>
        <taxon>Eurotiales</taxon>
        <taxon>Aspergillaceae</taxon>
        <taxon>Aspergillus</taxon>
        <taxon>Aspergillus subgen. Circumdati</taxon>
    </lineage>
</organism>
<dbReference type="PROSITE" id="PS00463">
    <property type="entry name" value="ZN2_CY6_FUNGAL_1"/>
    <property type="match status" value="1"/>
</dbReference>
<evidence type="ECO:0000256" key="5">
    <source>
        <dbReference type="SAM" id="MobiDB-lite"/>
    </source>
</evidence>
<feature type="region of interest" description="Disordered" evidence="5">
    <location>
        <begin position="673"/>
        <end position="696"/>
    </location>
</feature>
<dbReference type="SMART" id="SM00066">
    <property type="entry name" value="GAL4"/>
    <property type="match status" value="1"/>
</dbReference>
<evidence type="ECO:0000256" key="1">
    <source>
        <dbReference type="ARBA" id="ARBA00023015"/>
    </source>
</evidence>
<dbReference type="InterPro" id="IPR036864">
    <property type="entry name" value="Zn2-C6_fun-type_DNA-bd_sf"/>
</dbReference>
<protein>
    <recommendedName>
        <fullName evidence="6">Zn(2)-C6 fungal-type domain-containing protein</fullName>
    </recommendedName>
</protein>
<dbReference type="Gene3D" id="4.10.240.10">
    <property type="entry name" value="Zn(2)-C6 fungal-type DNA-binding domain"/>
    <property type="match status" value="1"/>
</dbReference>
<reference evidence="8" key="1">
    <citation type="journal article" date="2017" name="Genome Biol.">
        <title>Comparative genomics reveals high biological diversity and specific adaptations in the industrially and medically important fungal genus Aspergillus.</title>
        <authorList>
            <person name="de Vries R.P."/>
            <person name="Riley R."/>
            <person name="Wiebenga A."/>
            <person name="Aguilar-Osorio G."/>
            <person name="Amillis S."/>
            <person name="Uchima C.A."/>
            <person name="Anderluh G."/>
            <person name="Asadollahi M."/>
            <person name="Askin M."/>
            <person name="Barry K."/>
            <person name="Battaglia E."/>
            <person name="Bayram O."/>
            <person name="Benocci T."/>
            <person name="Braus-Stromeyer S.A."/>
            <person name="Caldana C."/>
            <person name="Canovas D."/>
            <person name="Cerqueira G.C."/>
            <person name="Chen F."/>
            <person name="Chen W."/>
            <person name="Choi C."/>
            <person name="Clum A."/>
            <person name="Dos Santos R.A."/>
            <person name="Damasio A.R."/>
            <person name="Diallinas G."/>
            <person name="Emri T."/>
            <person name="Fekete E."/>
            <person name="Flipphi M."/>
            <person name="Freyberg S."/>
            <person name="Gallo A."/>
            <person name="Gournas C."/>
            <person name="Habgood R."/>
            <person name="Hainaut M."/>
            <person name="Harispe M.L."/>
            <person name="Henrissat B."/>
            <person name="Hilden K.S."/>
            <person name="Hope R."/>
            <person name="Hossain A."/>
            <person name="Karabika E."/>
            <person name="Karaffa L."/>
            <person name="Karanyi Z."/>
            <person name="Krasevec N."/>
            <person name="Kuo A."/>
            <person name="Kusch H."/>
            <person name="LaButti K."/>
            <person name="Lagendijk E.L."/>
            <person name="Lapidus A."/>
            <person name="Levasseur A."/>
            <person name="Lindquist E."/>
            <person name="Lipzen A."/>
            <person name="Logrieco A.F."/>
            <person name="MacCabe A."/>
            <person name="Maekelae M.R."/>
            <person name="Malavazi I."/>
            <person name="Melin P."/>
            <person name="Meyer V."/>
            <person name="Mielnichuk N."/>
            <person name="Miskei M."/>
            <person name="Molnar A.P."/>
            <person name="Mule G."/>
            <person name="Ngan C.Y."/>
            <person name="Orejas M."/>
            <person name="Orosz E."/>
            <person name="Ouedraogo J.P."/>
            <person name="Overkamp K.M."/>
            <person name="Park H.-S."/>
            <person name="Perrone G."/>
            <person name="Piumi F."/>
            <person name="Punt P.J."/>
            <person name="Ram A.F."/>
            <person name="Ramon A."/>
            <person name="Rauscher S."/>
            <person name="Record E."/>
            <person name="Riano-Pachon D.M."/>
            <person name="Robert V."/>
            <person name="Roehrig J."/>
            <person name="Ruller R."/>
            <person name="Salamov A."/>
            <person name="Salih N.S."/>
            <person name="Samson R.A."/>
            <person name="Sandor E."/>
            <person name="Sanguinetti M."/>
            <person name="Schuetze T."/>
            <person name="Sepcic K."/>
            <person name="Shelest E."/>
            <person name="Sherlock G."/>
            <person name="Sophianopoulou V."/>
            <person name="Squina F.M."/>
            <person name="Sun H."/>
            <person name="Susca A."/>
            <person name="Todd R.B."/>
            <person name="Tsang A."/>
            <person name="Unkles S.E."/>
            <person name="van de Wiele N."/>
            <person name="van Rossen-Uffink D."/>
            <person name="Oliveira J.V."/>
            <person name="Vesth T.C."/>
            <person name="Visser J."/>
            <person name="Yu J.-H."/>
            <person name="Zhou M."/>
            <person name="Andersen M.R."/>
            <person name="Archer D.B."/>
            <person name="Baker S.E."/>
            <person name="Benoit I."/>
            <person name="Brakhage A.A."/>
            <person name="Braus G.H."/>
            <person name="Fischer R."/>
            <person name="Frisvad J.C."/>
            <person name="Goldman G.H."/>
            <person name="Houbraken J."/>
            <person name="Oakley B."/>
            <person name="Pocsi I."/>
            <person name="Scazzocchio C."/>
            <person name="Seiboth B."/>
            <person name="vanKuyk P.A."/>
            <person name="Wortman J."/>
            <person name="Dyer P.S."/>
            <person name="Grigoriev I.V."/>
        </authorList>
    </citation>
    <scope>NUCLEOTIDE SEQUENCE [LARGE SCALE GENOMIC DNA]</scope>
    <source>
        <strain evidence="8">ITEM 5010</strain>
    </source>
</reference>